<sequence>MKITTTIAHVVTVTTLALGASSLAQTADTTILEVQVGGPTRDAAYGQASEKGLEALVARVLTPGTPVYAQVLASIPRSELRLGRVVREAAGAGGVSMTVEVSAARGVVERAVLRAQPALAQTRIAVVIPEVILRRPVPDPAAETEIGRSLVESGLRLVDASQQVVNATREIVRASPTLNAGALAELRTRLNADVLITGEAFAEEYGAVAGGLRGYTARLEVKVIDLATGQVLHTQAFQGSAANATDALAGKTALMNVGKAAGALLPGKIMGALQGGGTVAPRAYVMRAAPPVTFAQINALGSRLRGNSAVGAFTIRAVDTAGASAEVQFTGSAAELAALLESLGVRVSGLTGSEITIQF</sequence>
<keyword evidence="3" id="KW-1185">Reference proteome</keyword>
<reference evidence="2 3" key="1">
    <citation type="submission" date="2022-11" db="EMBL/GenBank/DDBJ databases">
        <title>Deinococcus ZS9-10, Low Temperature and Draught-tolerating, UV-resistant Bacteria from Continental Antarctica.</title>
        <authorList>
            <person name="Cheng L."/>
        </authorList>
    </citation>
    <scope>NUCLEOTIDE SEQUENCE [LARGE SCALE GENOMIC DNA]</scope>
    <source>
        <strain evidence="2 3">ZS9-10</strain>
    </source>
</reference>
<proteinExistence type="predicted"/>
<evidence type="ECO:0000313" key="3">
    <source>
        <dbReference type="Proteomes" id="UP001276150"/>
    </source>
</evidence>
<name>A0ABU4DL13_9DEIO</name>
<evidence type="ECO:0008006" key="4">
    <source>
        <dbReference type="Google" id="ProtNLM"/>
    </source>
</evidence>
<dbReference type="EMBL" id="JAPMIV010000001">
    <property type="protein sequence ID" value="MDV6373033.1"/>
    <property type="molecule type" value="Genomic_DNA"/>
</dbReference>
<gene>
    <name evidence="2" type="ORF">ORD21_00245</name>
</gene>
<comment type="caution">
    <text evidence="2">The sequence shown here is derived from an EMBL/GenBank/DDBJ whole genome shotgun (WGS) entry which is preliminary data.</text>
</comment>
<accession>A0ABU4DL13</accession>
<feature type="signal peptide" evidence="1">
    <location>
        <begin position="1"/>
        <end position="26"/>
    </location>
</feature>
<dbReference type="RefSeq" id="WP_317638332.1">
    <property type="nucleotide sequence ID" value="NZ_JAPMIV010000001.1"/>
</dbReference>
<keyword evidence="1" id="KW-0732">Signal</keyword>
<evidence type="ECO:0000313" key="2">
    <source>
        <dbReference type="EMBL" id="MDV6373033.1"/>
    </source>
</evidence>
<dbReference type="Proteomes" id="UP001276150">
    <property type="component" value="Unassembled WGS sequence"/>
</dbReference>
<feature type="chain" id="PRO_5045571832" description="Flagellar assembly protein T N-terminal domain-containing protein" evidence="1">
    <location>
        <begin position="27"/>
        <end position="359"/>
    </location>
</feature>
<organism evidence="2 3">
    <name type="scientific">Deinococcus arenicola</name>
    <dbReference type="NCBI Taxonomy" id="2994950"/>
    <lineage>
        <taxon>Bacteria</taxon>
        <taxon>Thermotogati</taxon>
        <taxon>Deinococcota</taxon>
        <taxon>Deinococci</taxon>
        <taxon>Deinococcales</taxon>
        <taxon>Deinococcaceae</taxon>
        <taxon>Deinococcus</taxon>
    </lineage>
</organism>
<evidence type="ECO:0000256" key="1">
    <source>
        <dbReference type="SAM" id="SignalP"/>
    </source>
</evidence>
<protein>
    <recommendedName>
        <fullName evidence="4">Flagellar assembly protein T N-terminal domain-containing protein</fullName>
    </recommendedName>
</protein>